<organism evidence="1">
    <name type="scientific">Rhizophora mucronata</name>
    <name type="common">Asiatic mangrove</name>
    <dbReference type="NCBI Taxonomy" id="61149"/>
    <lineage>
        <taxon>Eukaryota</taxon>
        <taxon>Viridiplantae</taxon>
        <taxon>Streptophyta</taxon>
        <taxon>Embryophyta</taxon>
        <taxon>Tracheophyta</taxon>
        <taxon>Spermatophyta</taxon>
        <taxon>Magnoliopsida</taxon>
        <taxon>eudicotyledons</taxon>
        <taxon>Gunneridae</taxon>
        <taxon>Pentapetalae</taxon>
        <taxon>rosids</taxon>
        <taxon>fabids</taxon>
        <taxon>Malpighiales</taxon>
        <taxon>Rhizophoraceae</taxon>
        <taxon>Rhizophora</taxon>
    </lineage>
</organism>
<proteinExistence type="predicted"/>
<name>A0A2P2R218_RHIMU</name>
<protein>
    <submittedName>
        <fullName evidence="1">Uncharacterized protein</fullName>
    </submittedName>
</protein>
<dbReference type="EMBL" id="GGEC01092774">
    <property type="protein sequence ID" value="MBX73258.1"/>
    <property type="molecule type" value="Transcribed_RNA"/>
</dbReference>
<accession>A0A2P2R218</accession>
<sequence>MGHVQWNREVHCVNN</sequence>
<evidence type="ECO:0000313" key="1">
    <source>
        <dbReference type="EMBL" id="MBX73258.1"/>
    </source>
</evidence>
<reference evidence="1" key="1">
    <citation type="submission" date="2018-02" db="EMBL/GenBank/DDBJ databases">
        <title>Rhizophora mucronata_Transcriptome.</title>
        <authorList>
            <person name="Meera S.P."/>
            <person name="Sreeshan A."/>
            <person name="Augustine A."/>
        </authorList>
    </citation>
    <scope>NUCLEOTIDE SEQUENCE</scope>
    <source>
        <tissue evidence="1">Leaf</tissue>
    </source>
</reference>